<reference evidence="14" key="2">
    <citation type="submission" date="2024-06" db="EMBL/GenBank/DDBJ databases">
        <authorList>
            <person name="Petrova K.O."/>
            <person name="Toshchakov S.V."/>
            <person name="Boltjanskaja Y.V."/>
            <person name="Kevbrin V."/>
        </authorList>
    </citation>
    <scope>NUCLEOTIDE SEQUENCE</scope>
    <source>
        <strain evidence="14">Z-910T</strain>
    </source>
</reference>
<evidence type="ECO:0000256" key="12">
    <source>
        <dbReference type="NCBIfam" id="TIGR00334"/>
    </source>
</evidence>
<sequence length="181" mass="20471">MKEVIIVEGKNDYHAVKRAEPTAEIITTSGFGLNSQIMDRIDKAYSKRGIIILMDPDHVGEVIRKKISAKYPKAKHAFVCREKATENGDIGIENAKPDEIRKALKKLRTKDFEKRNEFKMSDLVTFKLTISSEAAKRRAKLGSILGIGYGNSKTFLKRLNQFGVTREEFNRGLQALDGERI</sequence>
<dbReference type="Pfam" id="PF13331">
    <property type="entry name" value="DUF4093"/>
    <property type="match status" value="1"/>
</dbReference>
<dbReference type="PANTHER" id="PTHR39156:SF1">
    <property type="entry name" value="RIBONUCLEASE M5"/>
    <property type="match status" value="1"/>
</dbReference>
<evidence type="ECO:0000313" key="14">
    <source>
        <dbReference type="EMBL" id="XBX74969.1"/>
    </source>
</evidence>
<evidence type="ECO:0000256" key="9">
    <source>
        <dbReference type="ARBA" id="ARBA00022842"/>
    </source>
</evidence>
<evidence type="ECO:0000259" key="13">
    <source>
        <dbReference type="PROSITE" id="PS50880"/>
    </source>
</evidence>
<keyword evidence="5" id="KW-0479">Metal-binding</keyword>
<name>A0AAU7VLG6_9FIRM</name>
<keyword evidence="1 11" id="KW-0963">Cytoplasm</keyword>
<dbReference type="InterPro" id="IPR034141">
    <property type="entry name" value="TOPRIM_RNase_M5-like"/>
</dbReference>
<gene>
    <name evidence="11 14" type="primary">rnmV</name>
    <name evidence="14" type="ORF">PRVXT_000057</name>
</gene>
<keyword evidence="10 11" id="KW-0694">RNA-binding</keyword>
<dbReference type="GO" id="GO:0006364">
    <property type="term" value="P:rRNA processing"/>
    <property type="evidence" value="ECO:0007669"/>
    <property type="project" value="UniProtKB-UniRule"/>
</dbReference>
<evidence type="ECO:0000256" key="6">
    <source>
        <dbReference type="ARBA" id="ARBA00022730"/>
    </source>
</evidence>
<dbReference type="InterPro" id="IPR006171">
    <property type="entry name" value="TOPRIM_dom"/>
</dbReference>
<dbReference type="GO" id="GO:0019843">
    <property type="term" value="F:rRNA binding"/>
    <property type="evidence" value="ECO:0007669"/>
    <property type="project" value="UniProtKB-KW"/>
</dbReference>
<dbReference type="InterPro" id="IPR025156">
    <property type="entry name" value="RNase_M5_C"/>
</dbReference>
<dbReference type="AlphaFoldDB" id="A0AAU7VLG6"/>
<evidence type="ECO:0000256" key="8">
    <source>
        <dbReference type="ARBA" id="ARBA00022801"/>
    </source>
</evidence>
<dbReference type="InterPro" id="IPR004466">
    <property type="entry name" value="RNase_M5"/>
</dbReference>
<dbReference type="GO" id="GO:0005737">
    <property type="term" value="C:cytoplasm"/>
    <property type="evidence" value="ECO:0007669"/>
    <property type="project" value="UniProtKB-SubCell"/>
</dbReference>
<dbReference type="NCBIfam" id="TIGR00334">
    <property type="entry name" value="5S_RNA_mat_M5"/>
    <property type="match status" value="1"/>
</dbReference>
<dbReference type="PANTHER" id="PTHR39156">
    <property type="entry name" value="RIBONUCLEASE M5"/>
    <property type="match status" value="1"/>
</dbReference>
<keyword evidence="6 11" id="KW-0699">rRNA-binding</keyword>
<comment type="similarity">
    <text evidence="11">Belongs to the ribonuclease M5 family.</text>
</comment>
<keyword evidence="3 11" id="KW-0698">rRNA processing</keyword>
<protein>
    <recommendedName>
        <fullName evidence="11 12">Ribonuclease M5</fullName>
        <ecNumber evidence="11 12">3.1.26.8</ecNumber>
    </recommendedName>
    <alternativeName>
        <fullName evidence="11">RNase M5</fullName>
    </alternativeName>
    <alternativeName>
        <fullName evidence="11">Ribosomal RNA terminal maturase M5</fullName>
    </alternativeName>
</protein>
<feature type="domain" description="Toprim" evidence="13">
    <location>
        <begin position="2"/>
        <end position="83"/>
    </location>
</feature>
<keyword evidence="4 11" id="KW-0540">Nuclease</keyword>
<evidence type="ECO:0000256" key="7">
    <source>
        <dbReference type="ARBA" id="ARBA00022759"/>
    </source>
</evidence>
<proteinExistence type="inferred from homology"/>
<dbReference type="Gene3D" id="3.40.1360.10">
    <property type="match status" value="1"/>
</dbReference>
<keyword evidence="8 11" id="KW-0378">Hydrolase</keyword>
<organism evidence="14">
    <name type="scientific">Proteinivorax tanatarense</name>
    <dbReference type="NCBI Taxonomy" id="1260629"/>
    <lineage>
        <taxon>Bacteria</taxon>
        <taxon>Bacillati</taxon>
        <taxon>Bacillota</taxon>
        <taxon>Clostridia</taxon>
        <taxon>Eubacteriales</taxon>
        <taxon>Proteinivoracaceae</taxon>
        <taxon>Proteinivorax</taxon>
    </lineage>
</organism>
<evidence type="ECO:0000256" key="5">
    <source>
        <dbReference type="ARBA" id="ARBA00022723"/>
    </source>
</evidence>
<dbReference type="Pfam" id="PF01751">
    <property type="entry name" value="Toprim"/>
    <property type="match status" value="1"/>
</dbReference>
<dbReference type="RefSeq" id="WP_350343716.1">
    <property type="nucleotide sequence ID" value="NZ_CP158367.1"/>
</dbReference>
<dbReference type="HAMAP" id="MF_01469">
    <property type="entry name" value="RNase_M5"/>
    <property type="match status" value="1"/>
</dbReference>
<dbReference type="CDD" id="cd01027">
    <property type="entry name" value="TOPRIM_RNase_M5_like"/>
    <property type="match status" value="1"/>
</dbReference>
<dbReference type="EMBL" id="CP158367">
    <property type="protein sequence ID" value="XBX74969.1"/>
    <property type="molecule type" value="Genomic_DNA"/>
</dbReference>
<keyword evidence="2 11" id="KW-0690">Ribosome biogenesis</keyword>
<dbReference type="GO" id="GO:0046872">
    <property type="term" value="F:metal ion binding"/>
    <property type="evidence" value="ECO:0007669"/>
    <property type="project" value="UniProtKB-KW"/>
</dbReference>
<evidence type="ECO:0000256" key="3">
    <source>
        <dbReference type="ARBA" id="ARBA00022552"/>
    </source>
</evidence>
<comment type="function">
    <text evidence="11">Required for correct processing of both the 5' and 3' ends of 5S rRNA precursor. Cleaves both sides of a double-stranded region yielding mature 5S rRNA in one step.</text>
</comment>
<dbReference type="GO" id="GO:0043822">
    <property type="term" value="F:ribonuclease M5 activity"/>
    <property type="evidence" value="ECO:0007669"/>
    <property type="project" value="UniProtKB-UniRule"/>
</dbReference>
<dbReference type="SUPFAM" id="SSF110455">
    <property type="entry name" value="Toprim domain"/>
    <property type="match status" value="1"/>
</dbReference>
<evidence type="ECO:0000256" key="4">
    <source>
        <dbReference type="ARBA" id="ARBA00022722"/>
    </source>
</evidence>
<dbReference type="PROSITE" id="PS50880">
    <property type="entry name" value="TOPRIM"/>
    <property type="match status" value="1"/>
</dbReference>
<dbReference type="EC" id="3.1.26.8" evidence="11 12"/>
<comment type="subcellular location">
    <subcellularLocation>
        <location evidence="11">Cytoplasm</location>
    </subcellularLocation>
</comment>
<evidence type="ECO:0000256" key="10">
    <source>
        <dbReference type="ARBA" id="ARBA00022884"/>
    </source>
</evidence>
<keyword evidence="7 11" id="KW-0255">Endonuclease</keyword>
<evidence type="ECO:0000256" key="11">
    <source>
        <dbReference type="HAMAP-Rule" id="MF_01469"/>
    </source>
</evidence>
<reference evidence="14" key="1">
    <citation type="journal article" date="2013" name="Extremophiles">
        <title>Proteinivorax tanatarense gen. nov., sp. nov., an anaerobic, haloalkaliphilic, proteolytic bacterium isolated from a decaying algal bloom, and proposal of Proteinivoraceae fam. nov.</title>
        <authorList>
            <person name="Kevbrin V."/>
            <person name="Boltyanskaya Y."/>
            <person name="Zhilina T."/>
            <person name="Kolganova T."/>
            <person name="Lavrentjeva E."/>
            <person name="Kuznetsov B."/>
        </authorList>
    </citation>
    <scope>NUCLEOTIDE SEQUENCE</scope>
    <source>
        <strain evidence="14">Z-910T</strain>
    </source>
</reference>
<keyword evidence="9" id="KW-0460">Magnesium</keyword>
<evidence type="ECO:0000256" key="2">
    <source>
        <dbReference type="ARBA" id="ARBA00022517"/>
    </source>
</evidence>
<accession>A0AAU7VLG6</accession>
<evidence type="ECO:0000256" key="1">
    <source>
        <dbReference type="ARBA" id="ARBA00022490"/>
    </source>
</evidence>
<comment type="catalytic activity">
    <reaction evidence="11">
        <text>Endonucleolytic cleavage of RNA, removing 21 and 42 nucleotides, respectively, from the 5'- and 3'-termini of a 5S-rRNA precursor.</text>
        <dbReference type="EC" id="3.1.26.8"/>
    </reaction>
</comment>